<comment type="caution">
    <text evidence="5">The sequence shown here is derived from an EMBL/GenBank/DDBJ whole genome shotgun (WGS) entry which is preliminary data.</text>
</comment>
<comment type="similarity">
    <text evidence="1">Belongs to the NAD(P)-dependent epimerase/dehydratase family.</text>
</comment>
<dbReference type="Pfam" id="PF01370">
    <property type="entry name" value="Epimerase"/>
    <property type="match status" value="1"/>
</dbReference>
<organism evidence="5 6">
    <name type="scientific">Gymnopilus dilepis</name>
    <dbReference type="NCBI Taxonomy" id="231916"/>
    <lineage>
        <taxon>Eukaryota</taxon>
        <taxon>Fungi</taxon>
        <taxon>Dikarya</taxon>
        <taxon>Basidiomycota</taxon>
        <taxon>Agaricomycotina</taxon>
        <taxon>Agaricomycetes</taxon>
        <taxon>Agaricomycetidae</taxon>
        <taxon>Agaricales</taxon>
        <taxon>Agaricineae</taxon>
        <taxon>Hymenogastraceae</taxon>
        <taxon>Gymnopilus</taxon>
    </lineage>
</organism>
<dbReference type="InterPro" id="IPR036291">
    <property type="entry name" value="NAD(P)-bd_dom_sf"/>
</dbReference>
<sequence>MPRLLSVVPPPAAPMKVAVTGSNGSIGRRVVKLALERGHSVVGIDVTEPHFQEDPWLETPGYTFKHGDLTNFDSALDLLKGSDAVIALAAYPTPGDYRVQSHNNNVVVSWNILRACAELGINRVAQASSINVVTMWWSQSQRLHYFPIDEQHPCEPDEPYGLSKVVMELQADTIWRRYPSMKIASLRPSWCLPGRAVPDGHSNNRVKDLWSYTQQDSAAEAFILAVEDNVKWSGHERFFIVAPHTLVKEDTKKLIAEHFPKVPVKEGSEFVGSQGLFDCAKAERLLGWHHKDDW</sequence>
<dbReference type="SUPFAM" id="SSF51735">
    <property type="entry name" value="NAD(P)-binding Rossmann-fold domains"/>
    <property type="match status" value="1"/>
</dbReference>
<gene>
    <name evidence="5" type="ORF">CVT26_011122</name>
</gene>
<dbReference type="EMBL" id="NHYE01005503">
    <property type="protein sequence ID" value="PPQ71422.1"/>
    <property type="molecule type" value="Genomic_DNA"/>
</dbReference>
<evidence type="ECO:0000256" key="1">
    <source>
        <dbReference type="ARBA" id="ARBA00007637"/>
    </source>
</evidence>
<dbReference type="GO" id="GO:0016491">
    <property type="term" value="F:oxidoreductase activity"/>
    <property type="evidence" value="ECO:0007669"/>
    <property type="project" value="UniProtKB-KW"/>
</dbReference>
<evidence type="ECO:0000313" key="6">
    <source>
        <dbReference type="Proteomes" id="UP000284706"/>
    </source>
</evidence>
<keyword evidence="3" id="KW-0520">NAD</keyword>
<name>A0A409VYS8_9AGAR</name>
<dbReference type="InterPro" id="IPR001509">
    <property type="entry name" value="Epimerase_deHydtase"/>
</dbReference>
<protein>
    <recommendedName>
        <fullName evidence="4">NAD-dependent epimerase/dehydratase domain-containing protein</fullName>
    </recommendedName>
</protein>
<dbReference type="STRING" id="231916.A0A409VYS8"/>
<evidence type="ECO:0000256" key="3">
    <source>
        <dbReference type="ARBA" id="ARBA00023027"/>
    </source>
</evidence>
<evidence type="ECO:0000313" key="5">
    <source>
        <dbReference type="EMBL" id="PPQ71422.1"/>
    </source>
</evidence>
<feature type="domain" description="NAD-dependent epimerase/dehydratase" evidence="4">
    <location>
        <begin position="17"/>
        <end position="189"/>
    </location>
</feature>
<evidence type="ECO:0000259" key="4">
    <source>
        <dbReference type="Pfam" id="PF01370"/>
    </source>
</evidence>
<proteinExistence type="inferred from homology"/>
<dbReference type="OrthoDB" id="202470at2759"/>
<dbReference type="Gene3D" id="3.40.50.720">
    <property type="entry name" value="NAD(P)-binding Rossmann-like Domain"/>
    <property type="match status" value="1"/>
</dbReference>
<dbReference type="InParanoid" id="A0A409VYS8"/>
<dbReference type="AlphaFoldDB" id="A0A409VYS8"/>
<dbReference type="PANTHER" id="PTHR43103:SF5">
    <property type="entry name" value="4-EPIMERASE, PUTATIVE (AFU_ORTHOLOGUE AFUA_7G00360)-RELATED"/>
    <property type="match status" value="1"/>
</dbReference>
<reference evidence="5 6" key="1">
    <citation type="journal article" date="2018" name="Evol. Lett.">
        <title>Horizontal gene cluster transfer increased hallucinogenic mushroom diversity.</title>
        <authorList>
            <person name="Reynolds H.T."/>
            <person name="Vijayakumar V."/>
            <person name="Gluck-Thaler E."/>
            <person name="Korotkin H.B."/>
            <person name="Matheny P.B."/>
            <person name="Slot J.C."/>
        </authorList>
    </citation>
    <scope>NUCLEOTIDE SEQUENCE [LARGE SCALE GENOMIC DNA]</scope>
    <source>
        <strain evidence="5 6">SRW20</strain>
    </source>
</reference>
<dbReference type="PANTHER" id="PTHR43103">
    <property type="entry name" value="NUCLEOSIDE-DIPHOSPHATE-SUGAR EPIMERASE"/>
    <property type="match status" value="1"/>
</dbReference>
<accession>A0A409VYS8</accession>
<evidence type="ECO:0000256" key="2">
    <source>
        <dbReference type="ARBA" id="ARBA00023002"/>
    </source>
</evidence>
<keyword evidence="2" id="KW-0560">Oxidoreductase</keyword>
<keyword evidence="6" id="KW-1185">Reference proteome</keyword>
<dbReference type="Proteomes" id="UP000284706">
    <property type="component" value="Unassembled WGS sequence"/>
</dbReference>